<dbReference type="Proteomes" id="UP000298246">
    <property type="component" value="Unassembled WGS sequence"/>
</dbReference>
<dbReference type="InterPro" id="IPR013216">
    <property type="entry name" value="Methyltransf_11"/>
</dbReference>
<dbReference type="CDD" id="cd02440">
    <property type="entry name" value="AdoMet_MTases"/>
    <property type="match status" value="1"/>
</dbReference>
<reference evidence="2 3" key="1">
    <citation type="submission" date="2017-03" db="EMBL/GenBank/DDBJ databases">
        <title>Isolation of Levoglucosan Utilizing Bacteria.</title>
        <authorList>
            <person name="Arya A.S."/>
        </authorList>
    </citation>
    <scope>NUCLEOTIDE SEQUENCE [LARGE SCALE GENOMIC DNA]</scope>
    <source>
        <strain evidence="2 3">MEC069</strain>
    </source>
</reference>
<organism evidence="2 3">
    <name type="scientific">Paenibacillus athensensis</name>
    <dbReference type="NCBI Taxonomy" id="1967502"/>
    <lineage>
        <taxon>Bacteria</taxon>
        <taxon>Bacillati</taxon>
        <taxon>Bacillota</taxon>
        <taxon>Bacilli</taxon>
        <taxon>Bacillales</taxon>
        <taxon>Paenibacillaceae</taxon>
        <taxon>Paenibacillus</taxon>
    </lineage>
</organism>
<evidence type="ECO:0000313" key="2">
    <source>
        <dbReference type="EMBL" id="TFE85974.1"/>
    </source>
</evidence>
<dbReference type="AlphaFoldDB" id="A0A4Y8PXS3"/>
<dbReference type="EMBL" id="MYFO01000022">
    <property type="protein sequence ID" value="TFE85974.1"/>
    <property type="molecule type" value="Genomic_DNA"/>
</dbReference>
<sequence length="244" mass="27264">MKYLDMLAKLGIGNAHPGGFKETLQQLEQFPLPAGARVLEVGCGTGRTACLLAQRGFQVTALDIRPEMIAKGRIRAQAAGVQVAFVEGDACMLPFAPESFDVVLVESVTNFTEAERAAAEYFRVLAPGGQLYDREVLLQLEPPEEAYRELVSYYDVRQLLGVTAWERVWSAAGFASIAFSPMRPFPQSMWEDAVEHPDPVQLSDQNALWDPEIWQMTHQYEDLMERYGHYLGYSLMIAKKSGVL</sequence>
<name>A0A4Y8PXS3_9BACL</name>
<feature type="domain" description="Methyltransferase type 11" evidence="1">
    <location>
        <begin position="39"/>
        <end position="132"/>
    </location>
</feature>
<dbReference type="InterPro" id="IPR029063">
    <property type="entry name" value="SAM-dependent_MTases_sf"/>
</dbReference>
<dbReference type="SUPFAM" id="SSF53335">
    <property type="entry name" value="S-adenosyl-L-methionine-dependent methyltransferases"/>
    <property type="match status" value="1"/>
</dbReference>
<dbReference type="Pfam" id="PF08241">
    <property type="entry name" value="Methyltransf_11"/>
    <property type="match status" value="1"/>
</dbReference>
<dbReference type="GO" id="GO:0008757">
    <property type="term" value="F:S-adenosylmethionine-dependent methyltransferase activity"/>
    <property type="evidence" value="ECO:0007669"/>
    <property type="project" value="InterPro"/>
</dbReference>
<accession>A0A4Y8PXS3</accession>
<proteinExistence type="predicted"/>
<dbReference type="OrthoDB" id="43862at2"/>
<evidence type="ECO:0000259" key="1">
    <source>
        <dbReference type="Pfam" id="PF08241"/>
    </source>
</evidence>
<gene>
    <name evidence="2" type="ORF">B5M42_16325</name>
</gene>
<keyword evidence="3" id="KW-1185">Reference proteome</keyword>
<comment type="caution">
    <text evidence="2">The sequence shown here is derived from an EMBL/GenBank/DDBJ whole genome shotgun (WGS) entry which is preliminary data.</text>
</comment>
<evidence type="ECO:0000313" key="3">
    <source>
        <dbReference type="Proteomes" id="UP000298246"/>
    </source>
</evidence>
<dbReference type="PANTHER" id="PTHR43591">
    <property type="entry name" value="METHYLTRANSFERASE"/>
    <property type="match status" value="1"/>
</dbReference>
<dbReference type="Gene3D" id="3.40.50.150">
    <property type="entry name" value="Vaccinia Virus protein VP39"/>
    <property type="match status" value="1"/>
</dbReference>
<protein>
    <recommendedName>
        <fullName evidence="1">Methyltransferase type 11 domain-containing protein</fullName>
    </recommendedName>
</protein>